<evidence type="ECO:0000256" key="3">
    <source>
        <dbReference type="ARBA" id="ARBA00023239"/>
    </source>
</evidence>
<proteinExistence type="inferred from homology"/>
<feature type="binding site" evidence="5">
    <location>
        <position position="80"/>
    </location>
    <ligand>
        <name>3-dehydroquinate</name>
        <dbReference type="ChEBI" id="CHEBI:32364"/>
    </ligand>
</feature>
<evidence type="ECO:0000256" key="4">
    <source>
        <dbReference type="ARBA" id="ARBA00023270"/>
    </source>
</evidence>
<dbReference type="GeneID" id="64054572"/>
<comment type="caution">
    <text evidence="5">Lacks conserved residue(s) required for the propagation of feature annotation.</text>
</comment>
<keyword evidence="5" id="KW-0028">Amino-acid biosynthesis</keyword>
<dbReference type="RefSeq" id="WP_014124208.1">
    <property type="nucleotide sequence ID" value="NZ_BDDZ01000076.1"/>
</dbReference>
<name>A0A2H6C9Y2_TETHA</name>
<comment type="function">
    <text evidence="5">Involved in the third step of the chorismate pathway, which leads to the biosynthesis of aromatic amino acids. Catalyzes the cis-dehydration of 3-dehydroquinate (DHQ) and introduces the first double bond of the aromatic ring to yield 3-dehydroshikimate.</text>
</comment>
<dbReference type="GO" id="GO:0046279">
    <property type="term" value="P:3,4-dihydroxybenzoate biosynthetic process"/>
    <property type="evidence" value="ECO:0007669"/>
    <property type="project" value="TreeGrafter"/>
</dbReference>
<dbReference type="PANTHER" id="PTHR43699:SF1">
    <property type="entry name" value="3-DEHYDROQUINATE DEHYDRATASE"/>
    <property type="match status" value="1"/>
</dbReference>
<sequence>MLEIKNTKIGNGRPKMCVPITGKTTEEIAEQANRVKHSVAEIVEWRADLFHESEEIDDMIDTLEMIAGILPEKILLYTFRSVEEGGSRPVSLKMYHDLCLSAASTQKVDLMDIEFGKVEYLGRKFVQDLKIQGTKIMMSSHDYDQTPEDATMIYRVGVMNQFGADIGKIAAMPHNLQDVLRMMNLVSRVRAFNELPIATISMSDLGKVSRITGEITGSVLTFGSLDEAQSSAPGQIPIDELQFVLETLSVKEKFSTSDNDEREVH</sequence>
<dbReference type="PANTHER" id="PTHR43699">
    <property type="entry name" value="3-DEHYDROQUINATE DEHYDRATASE"/>
    <property type="match status" value="1"/>
</dbReference>
<dbReference type="InterPro" id="IPR050146">
    <property type="entry name" value="Type-I_3-dehydroquinase"/>
</dbReference>
<dbReference type="GO" id="GO:0008652">
    <property type="term" value="P:amino acid biosynthetic process"/>
    <property type="evidence" value="ECO:0007669"/>
    <property type="project" value="UniProtKB-KW"/>
</dbReference>
<protein>
    <recommendedName>
        <fullName evidence="5">3-dehydroquinate dehydratase</fullName>
        <shortName evidence="5">3-dehydroquinase</shortName>
        <ecNumber evidence="5">4.2.1.10</ecNumber>
    </recommendedName>
    <alternativeName>
        <fullName evidence="5">Type I DHQase</fullName>
    </alternativeName>
    <alternativeName>
        <fullName evidence="5">Type I dehydroquinase</fullName>
        <shortName evidence="5">DHQ1</shortName>
    </alternativeName>
</protein>
<dbReference type="Pfam" id="PF01487">
    <property type="entry name" value="DHquinase_I"/>
    <property type="match status" value="1"/>
</dbReference>
<comment type="subunit">
    <text evidence="5">Homodimer.</text>
</comment>
<dbReference type="GO" id="GO:0003855">
    <property type="term" value="F:3-dehydroquinate dehydratase activity"/>
    <property type="evidence" value="ECO:0007669"/>
    <property type="project" value="UniProtKB-UniRule"/>
</dbReference>
<feature type="binding site" evidence="5">
    <location>
        <position position="210"/>
    </location>
    <ligand>
        <name>3-dehydroquinate</name>
        <dbReference type="ChEBI" id="CHEBI:32364"/>
    </ligand>
</feature>
<gene>
    <name evidence="5 6" type="primary">aroD</name>
    <name evidence="6" type="ORF">TEHN7118_0500</name>
</gene>
<keyword evidence="7" id="KW-1185">Reference proteome</keyword>
<dbReference type="EC" id="4.2.1.10" evidence="5"/>
<dbReference type="InterPro" id="IPR001381">
    <property type="entry name" value="DHquinase_I"/>
</dbReference>
<reference evidence="6 7" key="1">
    <citation type="submission" date="2016-05" db="EMBL/GenBank/DDBJ databases">
        <title>Whole genome sequencing of Tetragenococcus halophilus subsp. halophilus NISL 7118.</title>
        <authorList>
            <person name="Shiwa Y."/>
            <person name="Nishimura I."/>
            <person name="Yoshikawa H."/>
            <person name="Koyama Y."/>
            <person name="Oguma T."/>
        </authorList>
    </citation>
    <scope>NUCLEOTIDE SEQUENCE [LARGE SCALE GENOMIC DNA]</scope>
    <source>
        <strain evidence="6 7">NISL 7118</strain>
    </source>
</reference>
<feature type="binding site" evidence="5">
    <location>
        <position position="231"/>
    </location>
    <ligand>
        <name>3-dehydroquinate</name>
        <dbReference type="ChEBI" id="CHEBI:32364"/>
    </ligand>
</feature>
<dbReference type="AlphaFoldDB" id="A0A2H6C9Y2"/>
<dbReference type="InterPro" id="IPR013785">
    <property type="entry name" value="Aldolase_TIM"/>
</dbReference>
<keyword evidence="2 5" id="KW-0057">Aromatic amino acid biosynthesis</keyword>
<evidence type="ECO:0000313" key="6">
    <source>
        <dbReference type="EMBL" id="GBD67694.1"/>
    </source>
</evidence>
<keyword evidence="4 5" id="KW-0704">Schiff base</keyword>
<feature type="active site" description="Schiff-base intermediate with substrate" evidence="5">
    <location>
        <position position="168"/>
    </location>
</feature>
<comment type="catalytic activity">
    <reaction evidence="1 5">
        <text>3-dehydroquinate = 3-dehydroshikimate + H2O</text>
        <dbReference type="Rhea" id="RHEA:21096"/>
        <dbReference type="ChEBI" id="CHEBI:15377"/>
        <dbReference type="ChEBI" id="CHEBI:16630"/>
        <dbReference type="ChEBI" id="CHEBI:32364"/>
        <dbReference type="EC" id="4.2.1.10"/>
    </reaction>
</comment>
<comment type="pathway">
    <text evidence="5">Metabolic intermediate biosynthesis; chorismate biosynthesis; chorismate from D-erythrose 4-phosphate and phosphoenolpyruvate: step 3/7.</text>
</comment>
<organism evidence="6 7">
    <name type="scientific">Tetragenococcus halophilus subsp. halophilus</name>
    <dbReference type="NCBI Taxonomy" id="1513897"/>
    <lineage>
        <taxon>Bacteria</taxon>
        <taxon>Bacillati</taxon>
        <taxon>Bacillota</taxon>
        <taxon>Bacilli</taxon>
        <taxon>Lactobacillales</taxon>
        <taxon>Enterococcaceae</taxon>
        <taxon>Tetragenococcus</taxon>
    </lineage>
</organism>
<comment type="caution">
    <text evidence="6">The sequence shown here is derived from an EMBL/GenBank/DDBJ whole genome shotgun (WGS) entry which is preliminary data.</text>
</comment>
<feature type="binding site" evidence="5">
    <location>
        <position position="235"/>
    </location>
    <ligand>
        <name>3-dehydroquinate</name>
        <dbReference type="ChEBI" id="CHEBI:32364"/>
    </ligand>
</feature>
<dbReference type="CDD" id="cd00502">
    <property type="entry name" value="DHQase_I"/>
    <property type="match status" value="1"/>
</dbReference>
<dbReference type="EMBL" id="BDEC01000017">
    <property type="protein sequence ID" value="GBD67694.1"/>
    <property type="molecule type" value="Genomic_DNA"/>
</dbReference>
<evidence type="ECO:0000256" key="1">
    <source>
        <dbReference type="ARBA" id="ARBA00001864"/>
    </source>
</evidence>
<evidence type="ECO:0000256" key="5">
    <source>
        <dbReference type="HAMAP-Rule" id="MF_00214"/>
    </source>
</evidence>
<dbReference type="Gene3D" id="3.20.20.70">
    <property type="entry name" value="Aldolase class I"/>
    <property type="match status" value="1"/>
</dbReference>
<evidence type="ECO:0000313" key="7">
    <source>
        <dbReference type="Proteomes" id="UP000236214"/>
    </source>
</evidence>
<dbReference type="GO" id="GO:0009073">
    <property type="term" value="P:aromatic amino acid family biosynthetic process"/>
    <property type="evidence" value="ECO:0007669"/>
    <property type="project" value="UniProtKB-KW"/>
</dbReference>
<dbReference type="GO" id="GO:0009423">
    <property type="term" value="P:chorismate biosynthetic process"/>
    <property type="evidence" value="ECO:0007669"/>
    <property type="project" value="UniProtKB-UniRule"/>
</dbReference>
<keyword evidence="3 5" id="KW-0456">Lyase</keyword>
<dbReference type="HAMAP" id="MF_00214">
    <property type="entry name" value="AroD"/>
    <property type="match status" value="1"/>
</dbReference>
<dbReference type="SUPFAM" id="SSF51569">
    <property type="entry name" value="Aldolase"/>
    <property type="match status" value="1"/>
</dbReference>
<dbReference type="Proteomes" id="UP000236214">
    <property type="component" value="Unassembled WGS sequence"/>
</dbReference>
<dbReference type="UniPathway" id="UPA00053">
    <property type="reaction ID" value="UER00086"/>
</dbReference>
<dbReference type="NCBIfam" id="TIGR01093">
    <property type="entry name" value="aroD"/>
    <property type="match status" value="1"/>
</dbReference>
<dbReference type="FunFam" id="3.20.20.70:FF:000047">
    <property type="entry name" value="3-dehydroquinate dehydratase"/>
    <property type="match status" value="1"/>
</dbReference>
<comment type="similarity">
    <text evidence="5">Belongs to the type-I 3-dehydroquinase family.</text>
</comment>
<accession>A0A2H6C9Y2</accession>
<evidence type="ECO:0000256" key="2">
    <source>
        <dbReference type="ARBA" id="ARBA00023141"/>
    </source>
</evidence>
<feature type="binding site" evidence="5">
    <location>
        <begin position="44"/>
        <end position="46"/>
    </location>
    <ligand>
        <name>3-dehydroquinate</name>
        <dbReference type="ChEBI" id="CHEBI:32364"/>
    </ligand>
</feature>
<feature type="active site" description="Proton donor/acceptor" evidence="5">
    <location>
        <position position="141"/>
    </location>
</feature>